<dbReference type="AlphaFoldDB" id="A0A1G7DB59"/>
<organism evidence="4 5">
    <name type="scientific">Glycomyces harbinensis</name>
    <dbReference type="NCBI Taxonomy" id="58114"/>
    <lineage>
        <taxon>Bacteria</taxon>
        <taxon>Bacillati</taxon>
        <taxon>Actinomycetota</taxon>
        <taxon>Actinomycetes</taxon>
        <taxon>Glycomycetales</taxon>
        <taxon>Glycomycetaceae</taxon>
        <taxon>Glycomyces</taxon>
    </lineage>
</organism>
<feature type="active site" description="Proton donor/acceptor" evidence="2">
    <location>
        <position position="325"/>
    </location>
</feature>
<feature type="compositionally biased region" description="Pro residues" evidence="3">
    <location>
        <begin position="73"/>
        <end position="131"/>
    </location>
</feature>
<dbReference type="GO" id="GO:0016787">
    <property type="term" value="F:hydrolase activity"/>
    <property type="evidence" value="ECO:0007669"/>
    <property type="project" value="UniProtKB-KW"/>
</dbReference>
<evidence type="ECO:0000256" key="3">
    <source>
        <dbReference type="SAM" id="MobiDB-lite"/>
    </source>
</evidence>
<dbReference type="STRING" id="58114.SAMN05216270_12379"/>
<sequence>MSDQDWSPFANEPPSRPPQGPAAGEPPSRPQPTAGSQPPANPLAAEPPPGPPPGAAPSPGRASVPGPSGQAKVPPPGPDPRAVPSPPGSLPPRPNGSRPAPGPRPDPGPAFAPPPQATPPPQTSPPKPVSPPASFAATPPPAAPDFDTTTALRPPGLAKAATAPLVPEPDGTAILPVIPADDMPAPPGADSAVRKKRSVKRHRGDAGGLRGTVRGLGEALITLGAVVLLYAGYEVFGVSGEINNEQETLSTDLDTIWDSGEEEGVDGAPVPELGDAFARMWAPDIRAESWTLVEGTEPADIEYAPGRYLDGAYPGEQGNFTLAGHNVPAIFQKIRDLEPGDKIVIETKENFYVYEVQEHEVVNETQVDITAPVPGEPGSEPGDEDYWLTLFTCHPLWDNYERYVVYSQLVETIERDPEGDLPPAAIDPEV</sequence>
<name>A0A1G7DB59_9ACTN</name>
<feature type="compositionally biased region" description="Low complexity" evidence="3">
    <location>
        <begin position="179"/>
        <end position="191"/>
    </location>
</feature>
<feature type="compositionally biased region" description="Basic residues" evidence="3">
    <location>
        <begin position="194"/>
        <end position="203"/>
    </location>
</feature>
<feature type="active site" description="Acyl-thioester intermediate" evidence="2">
    <location>
        <position position="393"/>
    </location>
</feature>
<protein>
    <submittedName>
        <fullName evidence="4">Sortase A</fullName>
    </submittedName>
</protein>
<dbReference type="InterPro" id="IPR005754">
    <property type="entry name" value="Sortase"/>
</dbReference>
<dbReference type="CDD" id="cd05830">
    <property type="entry name" value="Sortase_E"/>
    <property type="match status" value="1"/>
</dbReference>
<evidence type="ECO:0000256" key="1">
    <source>
        <dbReference type="ARBA" id="ARBA00022801"/>
    </source>
</evidence>
<evidence type="ECO:0000256" key="2">
    <source>
        <dbReference type="PIRSR" id="PIRSR605754-1"/>
    </source>
</evidence>
<gene>
    <name evidence="4" type="ORF">SAMN05216270_12379</name>
</gene>
<dbReference type="InterPro" id="IPR042003">
    <property type="entry name" value="Sortase_E"/>
</dbReference>
<dbReference type="EMBL" id="FNAD01000023">
    <property type="protein sequence ID" value="SDE48156.1"/>
    <property type="molecule type" value="Genomic_DNA"/>
</dbReference>
<feature type="compositionally biased region" description="Low complexity" evidence="3">
    <location>
        <begin position="57"/>
        <end position="69"/>
    </location>
</feature>
<dbReference type="InterPro" id="IPR023365">
    <property type="entry name" value="Sortase_dom-sf"/>
</dbReference>
<evidence type="ECO:0000313" key="4">
    <source>
        <dbReference type="EMBL" id="SDE48156.1"/>
    </source>
</evidence>
<dbReference type="NCBIfam" id="NF033747">
    <property type="entry name" value="class_E_sortase"/>
    <property type="match status" value="1"/>
</dbReference>
<accession>A0A1G7DB59</accession>
<reference evidence="5" key="1">
    <citation type="submission" date="2016-10" db="EMBL/GenBank/DDBJ databases">
        <authorList>
            <person name="Varghese N."/>
            <person name="Submissions S."/>
        </authorList>
    </citation>
    <scope>NUCLEOTIDE SEQUENCE [LARGE SCALE GENOMIC DNA]</scope>
    <source>
        <strain evidence="5">CGMCC 4.3516</strain>
    </source>
</reference>
<dbReference type="SUPFAM" id="SSF63817">
    <property type="entry name" value="Sortase"/>
    <property type="match status" value="1"/>
</dbReference>
<feature type="region of interest" description="Disordered" evidence="3">
    <location>
        <begin position="1"/>
        <end position="206"/>
    </location>
</feature>
<dbReference type="Proteomes" id="UP000198949">
    <property type="component" value="Unassembled WGS sequence"/>
</dbReference>
<dbReference type="Gene3D" id="2.40.260.10">
    <property type="entry name" value="Sortase"/>
    <property type="match status" value="1"/>
</dbReference>
<evidence type="ECO:0000313" key="5">
    <source>
        <dbReference type="Proteomes" id="UP000198949"/>
    </source>
</evidence>
<dbReference type="InterPro" id="IPR053465">
    <property type="entry name" value="Sortase_Class_E"/>
</dbReference>
<dbReference type="Pfam" id="PF04203">
    <property type="entry name" value="Sortase"/>
    <property type="match status" value="1"/>
</dbReference>
<keyword evidence="5" id="KW-1185">Reference proteome</keyword>
<keyword evidence="1" id="KW-0378">Hydrolase</keyword>
<proteinExistence type="predicted"/>
<feature type="compositionally biased region" description="Pro residues" evidence="3">
    <location>
        <begin position="39"/>
        <end position="56"/>
    </location>
</feature>